<reference evidence="9" key="1">
    <citation type="journal article" date="2021" name="Nat. Commun.">
        <title>Genetic determinants of endophytism in the Arabidopsis root mycobiome.</title>
        <authorList>
            <person name="Mesny F."/>
            <person name="Miyauchi S."/>
            <person name="Thiergart T."/>
            <person name="Pickel B."/>
            <person name="Atanasova L."/>
            <person name="Karlsson M."/>
            <person name="Huettel B."/>
            <person name="Barry K.W."/>
            <person name="Haridas S."/>
            <person name="Chen C."/>
            <person name="Bauer D."/>
            <person name="Andreopoulos W."/>
            <person name="Pangilinan J."/>
            <person name="LaButti K."/>
            <person name="Riley R."/>
            <person name="Lipzen A."/>
            <person name="Clum A."/>
            <person name="Drula E."/>
            <person name="Henrissat B."/>
            <person name="Kohler A."/>
            <person name="Grigoriev I.V."/>
            <person name="Martin F.M."/>
            <person name="Hacquard S."/>
        </authorList>
    </citation>
    <scope>NUCLEOTIDE SEQUENCE</scope>
    <source>
        <strain evidence="9">FSSC 5 MPI-SDFR-AT-0091</strain>
    </source>
</reference>
<evidence type="ECO:0000256" key="4">
    <source>
        <dbReference type="ARBA" id="ARBA00022989"/>
    </source>
</evidence>
<keyword evidence="10" id="KW-1185">Reference proteome</keyword>
<dbReference type="GO" id="GO:0016020">
    <property type="term" value="C:membrane"/>
    <property type="evidence" value="ECO:0007669"/>
    <property type="project" value="UniProtKB-SubCell"/>
</dbReference>
<comment type="similarity">
    <text evidence="2">Belongs to the sphingosine N-acyltransferase family.</text>
</comment>
<dbReference type="AlphaFoldDB" id="A0A9P9G1C6"/>
<proteinExistence type="inferred from homology"/>
<evidence type="ECO:0000256" key="3">
    <source>
        <dbReference type="ARBA" id="ARBA00022692"/>
    </source>
</evidence>
<dbReference type="EMBL" id="JAGTJS010000039">
    <property type="protein sequence ID" value="KAH7230300.1"/>
    <property type="molecule type" value="Genomic_DNA"/>
</dbReference>
<dbReference type="PIRSF" id="PIRSF005225">
    <property type="entry name" value="LAG1_LAC1"/>
    <property type="match status" value="1"/>
</dbReference>
<evidence type="ECO:0000256" key="1">
    <source>
        <dbReference type="ARBA" id="ARBA00004141"/>
    </source>
</evidence>
<evidence type="ECO:0000313" key="10">
    <source>
        <dbReference type="Proteomes" id="UP000736672"/>
    </source>
</evidence>
<evidence type="ECO:0000256" key="6">
    <source>
        <dbReference type="SAM" id="MobiDB-lite"/>
    </source>
</evidence>
<dbReference type="GO" id="GO:0046513">
    <property type="term" value="P:ceramide biosynthetic process"/>
    <property type="evidence" value="ECO:0007669"/>
    <property type="project" value="InterPro"/>
</dbReference>
<sequence>MIPVEPILAGLCLGFIVSTLIAQCFSSTRPYTTKFLSLSCHYAKTGDYGLGFDNVYLVLFLIVLFTGLRDGTMPRAKSIRFSEQAWMVIYYSMCWPVGVKRRKDHWQMFAHHIITIALIYCSYRYGHTRVGNVVLILMDANNILFSSDKCLKYLKLQTLCDIIFGVFVVSSVFCRHIALGMIMTTGCFVGSGEDISGPIPVPKDGRSYLLEPLVSNSGLVCYNATVKHLLLSGLLFLEGLMVVWFVMIAKLVVRVLLGGNAEDTRSDDEEEEEEVDQGNKGSIELEVDEEDLHLHP</sequence>
<feature type="transmembrane region" description="Helical" evidence="7">
    <location>
        <begin position="162"/>
        <end position="183"/>
    </location>
</feature>
<keyword evidence="5 7" id="KW-0472">Membrane</keyword>
<evidence type="ECO:0000259" key="8">
    <source>
        <dbReference type="SMART" id="SM00724"/>
    </source>
</evidence>
<dbReference type="SMART" id="SM00724">
    <property type="entry name" value="TLC"/>
    <property type="match status" value="1"/>
</dbReference>
<dbReference type="PANTHER" id="PTHR12560:SF0">
    <property type="entry name" value="LD18904P"/>
    <property type="match status" value="1"/>
</dbReference>
<name>A0A9P9G1C6_FUSSL</name>
<keyword evidence="4 7" id="KW-1133">Transmembrane helix</keyword>
<accession>A0A9P9G1C6</accession>
<dbReference type="PANTHER" id="PTHR12560">
    <property type="entry name" value="LONGEVITY ASSURANCE FACTOR 1 LAG1"/>
    <property type="match status" value="1"/>
</dbReference>
<feature type="transmembrane region" description="Helical" evidence="7">
    <location>
        <begin position="229"/>
        <end position="253"/>
    </location>
</feature>
<feature type="region of interest" description="Disordered" evidence="6">
    <location>
        <begin position="263"/>
        <end position="296"/>
    </location>
</feature>
<dbReference type="OrthoDB" id="256333at2759"/>
<dbReference type="Pfam" id="PF03798">
    <property type="entry name" value="TRAM_LAG1_CLN8"/>
    <property type="match status" value="1"/>
</dbReference>
<protein>
    <submittedName>
        <fullName evidence="9">TLC domain-containing protein</fullName>
    </submittedName>
</protein>
<dbReference type="InterPro" id="IPR006634">
    <property type="entry name" value="TLC-dom"/>
</dbReference>
<comment type="subcellular location">
    <subcellularLocation>
        <location evidence="1">Membrane</location>
        <topology evidence="1">Multi-pass membrane protein</topology>
    </subcellularLocation>
</comment>
<evidence type="ECO:0000313" key="9">
    <source>
        <dbReference type="EMBL" id="KAH7230300.1"/>
    </source>
</evidence>
<feature type="transmembrane region" description="Helical" evidence="7">
    <location>
        <begin position="50"/>
        <end position="68"/>
    </location>
</feature>
<dbReference type="GO" id="GO:0050291">
    <property type="term" value="F:sphingosine N-acyltransferase activity"/>
    <property type="evidence" value="ECO:0007669"/>
    <property type="project" value="InterPro"/>
</dbReference>
<feature type="compositionally biased region" description="Acidic residues" evidence="6">
    <location>
        <begin position="285"/>
        <end position="296"/>
    </location>
</feature>
<evidence type="ECO:0000256" key="7">
    <source>
        <dbReference type="SAM" id="Phobius"/>
    </source>
</evidence>
<gene>
    <name evidence="9" type="ORF">B0J15DRAFT_518267</name>
</gene>
<dbReference type="Proteomes" id="UP000736672">
    <property type="component" value="Unassembled WGS sequence"/>
</dbReference>
<evidence type="ECO:0000256" key="2">
    <source>
        <dbReference type="ARBA" id="ARBA00009808"/>
    </source>
</evidence>
<feature type="compositionally biased region" description="Acidic residues" evidence="6">
    <location>
        <begin position="265"/>
        <end position="276"/>
    </location>
</feature>
<feature type="domain" description="TLC" evidence="8">
    <location>
        <begin position="43"/>
        <end position="257"/>
    </location>
</feature>
<organism evidence="9 10">
    <name type="scientific">Fusarium solani</name>
    <name type="common">Filamentous fungus</name>
    <dbReference type="NCBI Taxonomy" id="169388"/>
    <lineage>
        <taxon>Eukaryota</taxon>
        <taxon>Fungi</taxon>
        <taxon>Dikarya</taxon>
        <taxon>Ascomycota</taxon>
        <taxon>Pezizomycotina</taxon>
        <taxon>Sordariomycetes</taxon>
        <taxon>Hypocreomycetidae</taxon>
        <taxon>Hypocreales</taxon>
        <taxon>Nectriaceae</taxon>
        <taxon>Fusarium</taxon>
        <taxon>Fusarium solani species complex</taxon>
    </lineage>
</organism>
<comment type="caution">
    <text evidence="9">The sequence shown here is derived from an EMBL/GenBank/DDBJ whole genome shotgun (WGS) entry which is preliminary data.</text>
</comment>
<evidence type="ECO:0000256" key="5">
    <source>
        <dbReference type="ARBA" id="ARBA00023136"/>
    </source>
</evidence>
<keyword evidence="3 7" id="KW-0812">Transmembrane</keyword>
<dbReference type="InterPro" id="IPR016439">
    <property type="entry name" value="Lag1/Lac1-like"/>
</dbReference>